<dbReference type="HOGENOM" id="CLU_038066_0_0_1"/>
<feature type="domain" description="Transcription initiation factor TFIID component TAF4 C-terminal" evidence="10">
    <location>
        <begin position="184"/>
        <end position="502"/>
    </location>
</feature>
<comment type="function">
    <text evidence="7">Functions as a component of the DNA-binding general transcription factor complex TFIID. Binding of TFIID to a promoter (with or without TATA element) is the initial step in pre-initiation complex (PIC) formation. TFIID plays a key role in the regulation of gene expression by RNA polymerase II through different activities such as transcription activator interaction, core promoter recognition and selectivity, TFIIA and TFIIB interaction, chromatin modification (histone acetylation by TAF1), facilitation of DNA opening and initiation of transcription.</text>
</comment>
<feature type="compositionally biased region" description="Low complexity" evidence="9">
    <location>
        <begin position="24"/>
        <end position="35"/>
    </location>
</feature>
<dbReference type="AlphaFoldDB" id="A0A0C3QBJ3"/>
<evidence type="ECO:0000313" key="12">
    <source>
        <dbReference type="Proteomes" id="UP000054248"/>
    </source>
</evidence>
<reference evidence="11 12" key="1">
    <citation type="submission" date="2014-04" db="EMBL/GenBank/DDBJ databases">
        <authorList>
            <consortium name="DOE Joint Genome Institute"/>
            <person name="Kuo A."/>
            <person name="Girlanda M."/>
            <person name="Perotto S."/>
            <person name="Kohler A."/>
            <person name="Nagy L.G."/>
            <person name="Floudas D."/>
            <person name="Copeland A."/>
            <person name="Barry K.W."/>
            <person name="Cichocki N."/>
            <person name="Veneault-Fourrey C."/>
            <person name="LaButti K."/>
            <person name="Lindquist E.A."/>
            <person name="Lipzen A."/>
            <person name="Lundell T."/>
            <person name="Morin E."/>
            <person name="Murat C."/>
            <person name="Sun H."/>
            <person name="Tunlid A."/>
            <person name="Henrissat B."/>
            <person name="Grigoriev I.V."/>
            <person name="Hibbett D.S."/>
            <person name="Martin F."/>
            <person name="Nordberg H.P."/>
            <person name="Cantor M.N."/>
            <person name="Hua S.X."/>
        </authorList>
    </citation>
    <scope>NUCLEOTIDE SEQUENCE [LARGE SCALE GENOMIC DNA]</scope>
    <source>
        <strain evidence="11 12">MUT 4182</strain>
    </source>
</reference>
<evidence type="ECO:0000256" key="1">
    <source>
        <dbReference type="ARBA" id="ARBA00004123"/>
    </source>
</evidence>
<keyword evidence="12" id="KW-1185">Reference proteome</keyword>
<dbReference type="EMBL" id="KN823129">
    <property type="protein sequence ID" value="KIO21744.1"/>
    <property type="molecule type" value="Genomic_DNA"/>
</dbReference>
<evidence type="ECO:0000256" key="9">
    <source>
        <dbReference type="SAM" id="MobiDB-lite"/>
    </source>
</evidence>
<keyword evidence="5" id="KW-0804">Transcription</keyword>
<dbReference type="GO" id="GO:0005669">
    <property type="term" value="C:transcription factor TFIID complex"/>
    <property type="evidence" value="ECO:0007669"/>
    <property type="project" value="InterPro"/>
</dbReference>
<evidence type="ECO:0000256" key="7">
    <source>
        <dbReference type="ARBA" id="ARBA00025346"/>
    </source>
</evidence>
<accession>A0A0C3QBJ3</accession>
<keyword evidence="6" id="KW-0539">Nucleus</keyword>
<dbReference type="GO" id="GO:0003677">
    <property type="term" value="F:DNA binding"/>
    <property type="evidence" value="ECO:0007669"/>
    <property type="project" value="TreeGrafter"/>
</dbReference>
<dbReference type="GO" id="GO:0006367">
    <property type="term" value="P:transcription initiation at RNA polymerase II promoter"/>
    <property type="evidence" value="ECO:0007669"/>
    <property type="project" value="TreeGrafter"/>
</dbReference>
<feature type="region of interest" description="Disordered" evidence="9">
    <location>
        <begin position="332"/>
        <end position="404"/>
    </location>
</feature>
<feature type="region of interest" description="Disordered" evidence="9">
    <location>
        <begin position="1"/>
        <end position="35"/>
    </location>
</feature>
<reference evidence="12" key="2">
    <citation type="submission" date="2015-01" db="EMBL/GenBank/DDBJ databases">
        <title>Evolutionary Origins and Diversification of the Mycorrhizal Mutualists.</title>
        <authorList>
            <consortium name="DOE Joint Genome Institute"/>
            <consortium name="Mycorrhizal Genomics Consortium"/>
            <person name="Kohler A."/>
            <person name="Kuo A."/>
            <person name="Nagy L.G."/>
            <person name="Floudas D."/>
            <person name="Copeland A."/>
            <person name="Barry K.W."/>
            <person name="Cichocki N."/>
            <person name="Veneault-Fourrey C."/>
            <person name="LaButti K."/>
            <person name="Lindquist E.A."/>
            <person name="Lipzen A."/>
            <person name="Lundell T."/>
            <person name="Morin E."/>
            <person name="Murat C."/>
            <person name="Riley R."/>
            <person name="Ohm R."/>
            <person name="Sun H."/>
            <person name="Tunlid A."/>
            <person name="Henrissat B."/>
            <person name="Grigoriev I.V."/>
            <person name="Hibbett D.S."/>
            <person name="Martin F."/>
        </authorList>
    </citation>
    <scope>NUCLEOTIDE SEQUENCE [LARGE SCALE GENOMIC DNA]</scope>
    <source>
        <strain evidence="12">MUT 4182</strain>
    </source>
</reference>
<feature type="region of interest" description="Disordered" evidence="9">
    <location>
        <begin position="429"/>
        <end position="458"/>
    </location>
</feature>
<comment type="similarity">
    <text evidence="2">Belongs to the TAF4 family.</text>
</comment>
<evidence type="ECO:0000256" key="4">
    <source>
        <dbReference type="ARBA" id="ARBA00023015"/>
    </source>
</evidence>
<dbReference type="CDD" id="cd08045">
    <property type="entry name" value="HFD_TAF4"/>
    <property type="match status" value="1"/>
</dbReference>
<dbReference type="InterPro" id="IPR045144">
    <property type="entry name" value="TAF4"/>
</dbReference>
<feature type="region of interest" description="Disordered" evidence="9">
    <location>
        <begin position="197"/>
        <end position="221"/>
    </location>
</feature>
<feature type="region of interest" description="Disordered" evidence="9">
    <location>
        <begin position="155"/>
        <end position="176"/>
    </location>
</feature>
<evidence type="ECO:0000256" key="5">
    <source>
        <dbReference type="ARBA" id="ARBA00023163"/>
    </source>
</evidence>
<organism evidence="11 12">
    <name type="scientific">Tulasnella calospora MUT 4182</name>
    <dbReference type="NCBI Taxonomy" id="1051891"/>
    <lineage>
        <taxon>Eukaryota</taxon>
        <taxon>Fungi</taxon>
        <taxon>Dikarya</taxon>
        <taxon>Basidiomycota</taxon>
        <taxon>Agaricomycotina</taxon>
        <taxon>Agaricomycetes</taxon>
        <taxon>Cantharellales</taxon>
        <taxon>Tulasnellaceae</taxon>
        <taxon>Tulasnella</taxon>
    </lineage>
</organism>
<protein>
    <recommendedName>
        <fullName evidence="3">Transcription initiation factor TFIID subunit 4</fullName>
    </recommendedName>
    <alternativeName>
        <fullName evidence="8">TBP-associated factor 4</fullName>
    </alternativeName>
</protein>
<dbReference type="GO" id="GO:0016251">
    <property type="term" value="F:RNA polymerase II general transcription initiation factor activity"/>
    <property type="evidence" value="ECO:0007669"/>
    <property type="project" value="TreeGrafter"/>
</dbReference>
<proteinExistence type="inferred from homology"/>
<evidence type="ECO:0000256" key="2">
    <source>
        <dbReference type="ARBA" id="ARBA00006178"/>
    </source>
</evidence>
<evidence type="ECO:0000313" key="11">
    <source>
        <dbReference type="EMBL" id="KIO21744.1"/>
    </source>
</evidence>
<name>A0A0C3QBJ3_9AGAM</name>
<evidence type="ECO:0000256" key="8">
    <source>
        <dbReference type="ARBA" id="ARBA00031747"/>
    </source>
</evidence>
<feature type="compositionally biased region" description="Low complexity" evidence="9">
    <location>
        <begin position="161"/>
        <end position="176"/>
    </location>
</feature>
<gene>
    <name evidence="11" type="ORF">M407DRAFT_123708</name>
</gene>
<dbReference type="InterPro" id="IPR007900">
    <property type="entry name" value="TAF4_C"/>
</dbReference>
<dbReference type="PANTHER" id="PTHR15138:SF14">
    <property type="entry name" value="TRANSCRIPTION INITIATION FACTOR TFIID SUBUNIT 4"/>
    <property type="match status" value="1"/>
</dbReference>
<evidence type="ECO:0000256" key="6">
    <source>
        <dbReference type="ARBA" id="ARBA00023242"/>
    </source>
</evidence>
<sequence length="519" mass="54052">MATQKPKKARADTAASTGLALPSAQPATATTPTTTPYQAAVPAIDPNLPAASTPTANRTVQAATGYLNTPGVPATPLATQAYYNYYPQYYSQGYGQGMPYYTAQTAYGTGYGPQAYGALGTPTTATHPYTPTAAAPSVAVAASTATVGTPAAQRLIPPTAPATSKPSPAAPAAPSLDTASVAQLTDALGSAGVDIRAEEEAMTRDTKAQLSTSIAPSEDRSKKQNFLDPVVLAARVKEITKNHSVTATADAQTYIALALQFRLTTLIKQSIAAVDHRLESQYNRPPPLYPIDDNIMQVEGEDAVKPEPQPMWSVLVRRDVSKQLAALEKIDREEESRVRRRRKERDENEASANGGGISGVGGGDAMDLDGVGGDGDDDKKGKKLKKKQDGPGVLAKKMTEDMQKSVSNRVANEFTGVKKYSWMQPGAATATTPVKKPAPIATNTTGGGAATSSSTPTAVGGATAGSSFVRPFLAGGRSAVNETLEERKVTLGDLMFVVGKEKGHGAGRGSAKTWGVGGW</sequence>
<dbReference type="Proteomes" id="UP000054248">
    <property type="component" value="Unassembled WGS sequence"/>
</dbReference>
<feature type="compositionally biased region" description="Gly residues" evidence="9">
    <location>
        <begin position="353"/>
        <end position="364"/>
    </location>
</feature>
<keyword evidence="4" id="KW-0805">Transcription regulation</keyword>
<evidence type="ECO:0000259" key="10">
    <source>
        <dbReference type="Pfam" id="PF05236"/>
    </source>
</evidence>
<dbReference type="PANTHER" id="PTHR15138">
    <property type="entry name" value="TRANSCRIPTION INITIATION FACTOR TFIID SUBUNIT 4"/>
    <property type="match status" value="1"/>
</dbReference>
<feature type="compositionally biased region" description="Basic and acidic residues" evidence="9">
    <location>
        <begin position="197"/>
        <end position="207"/>
    </location>
</feature>
<dbReference type="STRING" id="1051891.A0A0C3QBJ3"/>
<comment type="subcellular location">
    <subcellularLocation>
        <location evidence="1">Nucleus</location>
    </subcellularLocation>
</comment>
<evidence type="ECO:0000256" key="3">
    <source>
        <dbReference type="ARBA" id="ARBA00017306"/>
    </source>
</evidence>
<dbReference type="OrthoDB" id="21060at2759"/>
<dbReference type="Pfam" id="PF05236">
    <property type="entry name" value="TAF4"/>
    <property type="match status" value="1"/>
</dbReference>